<evidence type="ECO:0000313" key="3">
    <source>
        <dbReference type="Proteomes" id="UP000311919"/>
    </source>
</evidence>
<accession>A0A4Z2CNZ8</accession>
<gene>
    <name evidence="2" type="ORF">EWB00_008690</name>
</gene>
<dbReference type="AlphaFoldDB" id="A0A4Z2CNZ8"/>
<comment type="caution">
    <text evidence="2">The sequence shown here is derived from an EMBL/GenBank/DDBJ whole genome shotgun (WGS) entry which is preliminary data.</text>
</comment>
<sequence>MVKMKECLKSFRYPRKTWKWIFHFISFTLCLILLLYRTLEWLKTYHLLVGEYQDPHYHQHQQEQRFNGLIDYFQYSHLDKLKINHESHSSTFYHYDYHKDHIKTNNNIDEAVMKRNTTIILCNINPISYLVYIGTNTVIFL</sequence>
<dbReference type="Proteomes" id="UP000311919">
    <property type="component" value="Unassembled WGS sequence"/>
</dbReference>
<evidence type="ECO:0000256" key="1">
    <source>
        <dbReference type="SAM" id="Phobius"/>
    </source>
</evidence>
<keyword evidence="1" id="KW-0472">Membrane</keyword>
<keyword evidence="1" id="KW-0812">Transmembrane</keyword>
<keyword evidence="1" id="KW-1133">Transmembrane helix</keyword>
<proteinExistence type="predicted"/>
<organism evidence="2 3">
    <name type="scientific">Schistosoma japonicum</name>
    <name type="common">Blood fluke</name>
    <dbReference type="NCBI Taxonomy" id="6182"/>
    <lineage>
        <taxon>Eukaryota</taxon>
        <taxon>Metazoa</taxon>
        <taxon>Spiralia</taxon>
        <taxon>Lophotrochozoa</taxon>
        <taxon>Platyhelminthes</taxon>
        <taxon>Trematoda</taxon>
        <taxon>Digenea</taxon>
        <taxon>Strigeidida</taxon>
        <taxon>Schistosomatoidea</taxon>
        <taxon>Schistosomatidae</taxon>
        <taxon>Schistosoma</taxon>
    </lineage>
</organism>
<reference evidence="2 3" key="1">
    <citation type="submission" date="2019-03" db="EMBL/GenBank/DDBJ databases">
        <title>An improved genome assembly of the fluke Schistosoma japonicum.</title>
        <authorList>
            <person name="Hu W."/>
            <person name="Luo F."/>
            <person name="Yin M."/>
            <person name="Mo X."/>
            <person name="Sun C."/>
            <person name="Wu Q."/>
            <person name="Zhu B."/>
            <person name="Xiang M."/>
            <person name="Wang J."/>
            <person name="Wang Y."/>
            <person name="Zhang T."/>
            <person name="Xu B."/>
            <person name="Zheng H."/>
            <person name="Feng Z."/>
        </authorList>
    </citation>
    <scope>NUCLEOTIDE SEQUENCE [LARGE SCALE GENOMIC DNA]</scope>
    <source>
        <strain evidence="2">HuSjv2</strain>
        <tissue evidence="2">Worms</tissue>
    </source>
</reference>
<name>A0A4Z2CNZ8_SCHJA</name>
<feature type="transmembrane region" description="Helical" evidence="1">
    <location>
        <begin position="20"/>
        <end position="39"/>
    </location>
</feature>
<keyword evidence="3" id="KW-1185">Reference proteome</keyword>
<protein>
    <submittedName>
        <fullName evidence="2">Uncharacterized protein</fullName>
    </submittedName>
</protein>
<dbReference type="EMBL" id="SKCS01000486">
    <property type="protein sequence ID" value="TNN06027.1"/>
    <property type="molecule type" value="Genomic_DNA"/>
</dbReference>
<evidence type="ECO:0000313" key="2">
    <source>
        <dbReference type="EMBL" id="TNN06027.1"/>
    </source>
</evidence>